<dbReference type="InterPro" id="IPR033942">
    <property type="entry name" value="IMPase"/>
</dbReference>
<evidence type="ECO:0000256" key="1">
    <source>
        <dbReference type="ARBA" id="ARBA00001033"/>
    </source>
</evidence>
<keyword evidence="10" id="KW-1185">Reference proteome</keyword>
<dbReference type="SUPFAM" id="SSF56655">
    <property type="entry name" value="Carbohydrate phosphatase"/>
    <property type="match status" value="1"/>
</dbReference>
<name>A0A7X3CSF0_9BACL</name>
<feature type="binding site" evidence="7">
    <location>
        <position position="94"/>
    </location>
    <ligand>
        <name>Mg(2+)</name>
        <dbReference type="ChEBI" id="CHEBI:18420"/>
        <label>1</label>
        <note>catalytic</note>
    </ligand>
</feature>
<dbReference type="GO" id="GO:0046872">
    <property type="term" value="F:metal ion binding"/>
    <property type="evidence" value="ECO:0007669"/>
    <property type="project" value="UniProtKB-KW"/>
</dbReference>
<feature type="binding site" evidence="7">
    <location>
        <position position="219"/>
    </location>
    <ligand>
        <name>Mg(2+)</name>
        <dbReference type="ChEBI" id="CHEBI:18420"/>
        <label>1</label>
        <note>catalytic</note>
    </ligand>
</feature>
<dbReference type="RefSeq" id="WP_127608625.1">
    <property type="nucleotide sequence ID" value="NZ_JARTHJ010000029.1"/>
</dbReference>
<dbReference type="Proteomes" id="UP000450917">
    <property type="component" value="Unassembled WGS sequence"/>
</dbReference>
<dbReference type="InterPro" id="IPR000760">
    <property type="entry name" value="Inositol_monophosphatase-like"/>
</dbReference>
<accession>A0A7X3CSF0</accession>
<dbReference type="AlphaFoldDB" id="A0A7X3CSF0"/>
<dbReference type="PANTHER" id="PTHR20854">
    <property type="entry name" value="INOSITOL MONOPHOSPHATASE"/>
    <property type="match status" value="1"/>
</dbReference>
<dbReference type="EMBL" id="WNZX01000008">
    <property type="protein sequence ID" value="MUG71257.1"/>
    <property type="molecule type" value="Genomic_DNA"/>
</dbReference>
<comment type="caution">
    <text evidence="9">The sequence shown here is derived from an EMBL/GenBank/DDBJ whole genome shotgun (WGS) entry which is preliminary data.</text>
</comment>
<dbReference type="GO" id="GO:0046854">
    <property type="term" value="P:phosphatidylinositol phosphate biosynthetic process"/>
    <property type="evidence" value="ECO:0007669"/>
    <property type="project" value="InterPro"/>
</dbReference>
<evidence type="ECO:0000313" key="9">
    <source>
        <dbReference type="EMBL" id="MUG71257.1"/>
    </source>
</evidence>
<feature type="binding site" evidence="7">
    <location>
        <position position="92"/>
    </location>
    <ligand>
        <name>Mg(2+)</name>
        <dbReference type="ChEBI" id="CHEBI:18420"/>
        <label>1</label>
        <note>catalytic</note>
    </ligand>
</feature>
<dbReference type="PRINTS" id="PR00377">
    <property type="entry name" value="IMPHPHTASES"/>
</dbReference>
<evidence type="ECO:0000313" key="10">
    <source>
        <dbReference type="Proteomes" id="UP000450917"/>
    </source>
</evidence>
<dbReference type="FunFam" id="3.40.190.80:FF:000020">
    <property type="entry name" value="Fructose-1,6-bisphosphatase/inositol-1-monophosphatase"/>
    <property type="match status" value="1"/>
</dbReference>
<dbReference type="PROSITE" id="PS00629">
    <property type="entry name" value="IMP_1"/>
    <property type="match status" value="1"/>
</dbReference>
<dbReference type="Gene3D" id="3.30.540.10">
    <property type="entry name" value="Fructose-1,6-Bisphosphatase, subunit A, domain 1"/>
    <property type="match status" value="1"/>
</dbReference>
<dbReference type="Gene3D" id="3.40.190.80">
    <property type="match status" value="1"/>
</dbReference>
<dbReference type="Pfam" id="PF00459">
    <property type="entry name" value="Inositol_P"/>
    <property type="match status" value="1"/>
</dbReference>
<dbReference type="CDD" id="cd01639">
    <property type="entry name" value="IMPase"/>
    <property type="match status" value="1"/>
</dbReference>
<evidence type="ECO:0000256" key="8">
    <source>
        <dbReference type="RuleBase" id="RU364068"/>
    </source>
</evidence>
<organism evidence="9 10">
    <name type="scientific">Paenibacillus validus</name>
    <dbReference type="NCBI Taxonomy" id="44253"/>
    <lineage>
        <taxon>Bacteria</taxon>
        <taxon>Bacillati</taxon>
        <taxon>Bacillota</taxon>
        <taxon>Bacilli</taxon>
        <taxon>Bacillales</taxon>
        <taxon>Paenibacillaceae</taxon>
        <taxon>Paenibacillus</taxon>
    </lineage>
</organism>
<sequence length="270" mass="29366">MNHLEIAKRIARDAGAMIKSRLGTSYVTDEKSSSFDLVTEIDRASELMIRQRIEEQYPEHTFLGEEESFGSGERFVGRLEQASAEPFLWIVDPIDGTSNFVHNMPGFTVSIALACRGELTAGVIYDPCSDEMYWAAKGQGAFVNGKRISVSNVDRLEQTLLGTGFPTDERARAVGVECLGELSGKCRSIRSLGSAALQLAYVASGKLGAYWEYGLNVWDTAAGVILIQEAGGTVTDTAGRPFDLFTKNIVASNGFVHQPMLACMQPTIHA</sequence>
<evidence type="ECO:0000256" key="3">
    <source>
        <dbReference type="ARBA" id="ARBA00009759"/>
    </source>
</evidence>
<reference evidence="9 10" key="1">
    <citation type="submission" date="2019-11" db="EMBL/GenBank/DDBJ databases">
        <title>Draft genome sequences of five Paenibacillus species of dairy origin.</title>
        <authorList>
            <person name="Olajide A.M."/>
            <person name="Chen S."/>
            <person name="Lapointe G."/>
        </authorList>
    </citation>
    <scope>NUCLEOTIDE SEQUENCE [LARGE SCALE GENOMIC DNA]</scope>
    <source>
        <strain evidence="9 10">2CS3</strain>
    </source>
</reference>
<gene>
    <name evidence="9" type="ORF">GNP93_11260</name>
</gene>
<dbReference type="InterPro" id="IPR020583">
    <property type="entry name" value="Inositol_monoP_metal-BS"/>
</dbReference>
<dbReference type="EC" id="3.1.3.25" evidence="8"/>
<feature type="binding site" evidence="7">
    <location>
        <position position="65"/>
    </location>
    <ligand>
        <name>Mg(2+)</name>
        <dbReference type="ChEBI" id="CHEBI:18420"/>
        <label>1</label>
        <note>catalytic</note>
    </ligand>
</feature>
<dbReference type="GO" id="GO:0008934">
    <property type="term" value="F:inositol monophosphate 1-phosphatase activity"/>
    <property type="evidence" value="ECO:0007669"/>
    <property type="project" value="InterPro"/>
</dbReference>
<evidence type="ECO:0000256" key="4">
    <source>
        <dbReference type="ARBA" id="ARBA00022723"/>
    </source>
</evidence>
<dbReference type="FunFam" id="3.30.540.10:FF:000003">
    <property type="entry name" value="Inositol-1-monophosphatase"/>
    <property type="match status" value="1"/>
</dbReference>
<protein>
    <recommendedName>
        <fullName evidence="8">Inositol-1-monophosphatase</fullName>
        <ecNumber evidence="8">3.1.3.25</ecNumber>
    </recommendedName>
</protein>
<dbReference type="GO" id="GO:0007165">
    <property type="term" value="P:signal transduction"/>
    <property type="evidence" value="ECO:0007669"/>
    <property type="project" value="TreeGrafter"/>
</dbReference>
<dbReference type="PANTHER" id="PTHR20854:SF4">
    <property type="entry name" value="INOSITOL-1-MONOPHOSPHATASE-RELATED"/>
    <property type="match status" value="1"/>
</dbReference>
<keyword evidence="4 7" id="KW-0479">Metal-binding</keyword>
<comment type="cofactor">
    <cofactor evidence="2 7 8">
        <name>Mg(2+)</name>
        <dbReference type="ChEBI" id="CHEBI:18420"/>
    </cofactor>
</comment>
<evidence type="ECO:0000256" key="7">
    <source>
        <dbReference type="PIRSR" id="PIRSR600760-2"/>
    </source>
</evidence>
<comment type="similarity">
    <text evidence="3 8">Belongs to the inositol monophosphatase superfamily.</text>
</comment>
<dbReference type="PROSITE" id="PS00630">
    <property type="entry name" value="IMP_2"/>
    <property type="match status" value="1"/>
</dbReference>
<comment type="catalytic activity">
    <reaction evidence="1 8">
        <text>a myo-inositol phosphate + H2O = myo-inositol + phosphate</text>
        <dbReference type="Rhea" id="RHEA:24056"/>
        <dbReference type="ChEBI" id="CHEBI:15377"/>
        <dbReference type="ChEBI" id="CHEBI:17268"/>
        <dbReference type="ChEBI" id="CHEBI:43474"/>
        <dbReference type="ChEBI" id="CHEBI:84139"/>
        <dbReference type="EC" id="3.1.3.25"/>
    </reaction>
</comment>
<feature type="binding site" evidence="7">
    <location>
        <position position="95"/>
    </location>
    <ligand>
        <name>Mg(2+)</name>
        <dbReference type="ChEBI" id="CHEBI:18420"/>
        <label>1</label>
        <note>catalytic</note>
    </ligand>
</feature>
<dbReference type="InterPro" id="IPR020550">
    <property type="entry name" value="Inositol_monophosphatase_CS"/>
</dbReference>
<keyword evidence="5 8" id="KW-0378">Hydrolase</keyword>
<evidence type="ECO:0000256" key="5">
    <source>
        <dbReference type="ARBA" id="ARBA00022801"/>
    </source>
</evidence>
<evidence type="ECO:0000256" key="2">
    <source>
        <dbReference type="ARBA" id="ARBA00001946"/>
    </source>
</evidence>
<proteinExistence type="inferred from homology"/>
<keyword evidence="6 7" id="KW-0460">Magnesium</keyword>
<dbReference type="GO" id="GO:0006020">
    <property type="term" value="P:inositol metabolic process"/>
    <property type="evidence" value="ECO:0007669"/>
    <property type="project" value="TreeGrafter"/>
</dbReference>
<evidence type="ECO:0000256" key="6">
    <source>
        <dbReference type="ARBA" id="ARBA00022842"/>
    </source>
</evidence>